<evidence type="ECO:0000313" key="2">
    <source>
        <dbReference type="EMBL" id="AUX49119.1"/>
    </source>
</evidence>
<gene>
    <name evidence="2" type="ORF">SOCE26_106640</name>
</gene>
<dbReference type="EMBL" id="CP012673">
    <property type="protein sequence ID" value="AUX49119.1"/>
    <property type="molecule type" value="Genomic_DNA"/>
</dbReference>
<dbReference type="Proteomes" id="UP000238348">
    <property type="component" value="Chromosome"/>
</dbReference>
<organism evidence="2 3">
    <name type="scientific">Sorangium cellulosum</name>
    <name type="common">Polyangium cellulosum</name>
    <dbReference type="NCBI Taxonomy" id="56"/>
    <lineage>
        <taxon>Bacteria</taxon>
        <taxon>Pseudomonadati</taxon>
        <taxon>Myxococcota</taxon>
        <taxon>Polyangia</taxon>
        <taxon>Polyangiales</taxon>
        <taxon>Polyangiaceae</taxon>
        <taxon>Sorangium</taxon>
    </lineage>
</organism>
<feature type="region of interest" description="Disordered" evidence="1">
    <location>
        <begin position="1"/>
        <end position="29"/>
    </location>
</feature>
<sequence>MPTRPGRMTMAPGGMTTGATSDDGGSLPE</sequence>
<dbReference type="AlphaFoldDB" id="A0A2L0FCF7"/>
<reference evidence="2 3" key="1">
    <citation type="submission" date="2015-09" db="EMBL/GenBank/DDBJ databases">
        <title>Sorangium comparison.</title>
        <authorList>
            <person name="Zaburannyi N."/>
            <person name="Bunk B."/>
            <person name="Overmann J."/>
            <person name="Mueller R."/>
        </authorList>
    </citation>
    <scope>NUCLEOTIDE SEQUENCE [LARGE SCALE GENOMIC DNA]</scope>
    <source>
        <strain evidence="2 3">So ce26</strain>
    </source>
</reference>
<proteinExistence type="predicted"/>
<protein>
    <submittedName>
        <fullName evidence="2">Uncharacterized protein</fullName>
    </submittedName>
</protein>
<feature type="compositionally biased region" description="Low complexity" evidence="1">
    <location>
        <begin position="1"/>
        <end position="20"/>
    </location>
</feature>
<accession>A0A2L0FCF7</accession>
<evidence type="ECO:0000256" key="1">
    <source>
        <dbReference type="SAM" id="MobiDB-lite"/>
    </source>
</evidence>
<name>A0A2L0FCF7_SORCE</name>
<evidence type="ECO:0000313" key="3">
    <source>
        <dbReference type="Proteomes" id="UP000238348"/>
    </source>
</evidence>